<protein>
    <submittedName>
        <fullName evidence="1">Uncharacterized protein</fullName>
    </submittedName>
</protein>
<accession>A0A645HXH3</accession>
<dbReference type="EMBL" id="VSSQ01102317">
    <property type="protein sequence ID" value="MPN43731.1"/>
    <property type="molecule type" value="Genomic_DNA"/>
</dbReference>
<gene>
    <name evidence="1" type="ORF">SDC9_191291</name>
</gene>
<reference evidence="1" key="1">
    <citation type="submission" date="2019-08" db="EMBL/GenBank/DDBJ databases">
        <authorList>
            <person name="Kucharzyk K."/>
            <person name="Murdoch R.W."/>
            <person name="Higgins S."/>
            <person name="Loffler F."/>
        </authorList>
    </citation>
    <scope>NUCLEOTIDE SEQUENCE</scope>
</reference>
<proteinExistence type="predicted"/>
<organism evidence="1">
    <name type="scientific">bioreactor metagenome</name>
    <dbReference type="NCBI Taxonomy" id="1076179"/>
    <lineage>
        <taxon>unclassified sequences</taxon>
        <taxon>metagenomes</taxon>
        <taxon>ecological metagenomes</taxon>
    </lineage>
</organism>
<evidence type="ECO:0000313" key="1">
    <source>
        <dbReference type="EMBL" id="MPN43731.1"/>
    </source>
</evidence>
<name>A0A645HXH3_9ZZZZ</name>
<dbReference type="AlphaFoldDB" id="A0A645HXH3"/>
<sequence>MLQRLTDGLLVFYEHSAELSHQSSSSYGPQGTTKTPSRSIPIRKALVTIWYRGGVTTFPVEPGRAGYPGYANIGTNITERGEVLYANLTMLEDTEPIGRWDVKAHIAQSDFLSTQVDEIVAPLSIDNLLATAVCAKCPQTPGMLLEIAVGSFPDRQIWRFLVDPVAGVREAESVLPWPQAARSATSFYPF</sequence>
<comment type="caution">
    <text evidence="1">The sequence shown here is derived from an EMBL/GenBank/DDBJ whole genome shotgun (WGS) entry which is preliminary data.</text>
</comment>